<evidence type="ECO:0000313" key="3">
    <source>
        <dbReference type="Proteomes" id="UP000294911"/>
    </source>
</evidence>
<dbReference type="Proteomes" id="UP000294911">
    <property type="component" value="Unassembled WGS sequence"/>
</dbReference>
<dbReference type="SUPFAM" id="SSF51735">
    <property type="entry name" value="NAD(P)-binding Rossmann-fold domains"/>
    <property type="match status" value="1"/>
</dbReference>
<sequence>MKIAVYGASGYTGKLVAAEVDRRGFDLVMLGRNETRLRAAANDLRIPKPELRPASLSDPEGLRTALTGCDVVVNCAGPFTALGESVVHAAIAAGCHYVDTAGEQAYVKKVFDLCSEDATEARVSVVPSMGYDILPGDFIAHLTCHDIEPIEHLTIAYAATGFDMTRGTMHSALHSFQGRDLRLEQGEWRQTGLRSHRDSVQFPGQRKASPMIKFPSGEIVTVPRHVDVANMDIAIDACALVPSRSFASLSTRMGPIMALTLRSPLRRLFDVLIDRLPEGPNESKRRKSTFTVMAIARRNDGSEIRGIVSGRDIYGSTAVMCVEGARRLATGSSPAGVLAPAQAFDPTDFLCFLKPYGVDWSVGEKPVWT</sequence>
<dbReference type="OrthoDB" id="4420885at2"/>
<dbReference type="InterPro" id="IPR036291">
    <property type="entry name" value="NAD(P)-bd_dom_sf"/>
</dbReference>
<dbReference type="PANTHER" id="PTHR43781">
    <property type="entry name" value="SACCHAROPINE DEHYDROGENASE"/>
    <property type="match status" value="1"/>
</dbReference>
<dbReference type="AlphaFoldDB" id="A0A4R2QDW9"/>
<dbReference type="EMBL" id="SLXQ01000012">
    <property type="protein sequence ID" value="TCP47260.1"/>
    <property type="molecule type" value="Genomic_DNA"/>
</dbReference>
<dbReference type="Gene3D" id="3.40.50.720">
    <property type="entry name" value="NAD(P)-binding Rossmann-like Domain"/>
    <property type="match status" value="1"/>
</dbReference>
<organism evidence="2 3">
    <name type="scientific">Tamaricihabitans halophyticus</name>
    <dbReference type="NCBI Taxonomy" id="1262583"/>
    <lineage>
        <taxon>Bacteria</taxon>
        <taxon>Bacillati</taxon>
        <taxon>Actinomycetota</taxon>
        <taxon>Actinomycetes</taxon>
        <taxon>Pseudonocardiales</taxon>
        <taxon>Pseudonocardiaceae</taxon>
        <taxon>Tamaricihabitans</taxon>
    </lineage>
</organism>
<dbReference type="RefSeq" id="WP_132879202.1">
    <property type="nucleotide sequence ID" value="NZ_SLXQ01000012.1"/>
</dbReference>
<comment type="caution">
    <text evidence="2">The sequence shown here is derived from an EMBL/GenBank/DDBJ whole genome shotgun (WGS) entry which is preliminary data.</text>
</comment>
<gene>
    <name evidence="2" type="ORF">EV191_11254</name>
</gene>
<dbReference type="InterPro" id="IPR005097">
    <property type="entry name" value="Sacchrp_dh_NADP-bd"/>
</dbReference>
<reference evidence="2 3" key="1">
    <citation type="submission" date="2019-03" db="EMBL/GenBank/DDBJ databases">
        <title>Genomic Encyclopedia of Type Strains, Phase IV (KMG-IV): sequencing the most valuable type-strain genomes for metagenomic binning, comparative biology and taxonomic classification.</title>
        <authorList>
            <person name="Goeker M."/>
        </authorList>
    </citation>
    <scope>NUCLEOTIDE SEQUENCE [LARGE SCALE GENOMIC DNA]</scope>
    <source>
        <strain evidence="2 3">DSM 45765</strain>
    </source>
</reference>
<dbReference type="PANTHER" id="PTHR43781:SF1">
    <property type="entry name" value="SACCHAROPINE DEHYDROGENASE"/>
    <property type="match status" value="1"/>
</dbReference>
<name>A0A4R2QDW9_9PSEU</name>
<evidence type="ECO:0000259" key="1">
    <source>
        <dbReference type="Pfam" id="PF03435"/>
    </source>
</evidence>
<protein>
    <submittedName>
        <fullName evidence="2">Short subunit dehydrogenase-like uncharacterized protein</fullName>
    </submittedName>
</protein>
<feature type="domain" description="Saccharopine dehydrogenase NADP binding" evidence="1">
    <location>
        <begin position="3"/>
        <end position="104"/>
    </location>
</feature>
<dbReference type="Pfam" id="PF03435">
    <property type="entry name" value="Sacchrp_dh_NADP"/>
    <property type="match status" value="1"/>
</dbReference>
<proteinExistence type="predicted"/>
<keyword evidence="3" id="KW-1185">Reference proteome</keyword>
<evidence type="ECO:0000313" key="2">
    <source>
        <dbReference type="EMBL" id="TCP47260.1"/>
    </source>
</evidence>
<accession>A0A4R2QDW9</accession>